<comment type="caution">
    <text evidence="1">The sequence shown here is derived from an EMBL/GenBank/DDBJ whole genome shotgun (WGS) entry which is preliminary data.</text>
</comment>
<dbReference type="OrthoDB" id="5954868at2759"/>
<proteinExistence type="predicted"/>
<organism evidence="1 2">
    <name type="scientific">Diversispora eburnea</name>
    <dbReference type="NCBI Taxonomy" id="1213867"/>
    <lineage>
        <taxon>Eukaryota</taxon>
        <taxon>Fungi</taxon>
        <taxon>Fungi incertae sedis</taxon>
        <taxon>Mucoromycota</taxon>
        <taxon>Glomeromycotina</taxon>
        <taxon>Glomeromycetes</taxon>
        <taxon>Diversisporales</taxon>
        <taxon>Diversisporaceae</taxon>
        <taxon>Diversispora</taxon>
    </lineage>
</organism>
<dbReference type="PANTHER" id="PTHR31389">
    <property type="entry name" value="LD39211P"/>
    <property type="match status" value="1"/>
</dbReference>
<dbReference type="PANTHER" id="PTHR31389:SF4">
    <property type="entry name" value="LD39211P"/>
    <property type="match status" value="1"/>
</dbReference>
<evidence type="ECO:0000313" key="1">
    <source>
        <dbReference type="EMBL" id="CAG8608865.1"/>
    </source>
</evidence>
<dbReference type="Proteomes" id="UP000789706">
    <property type="component" value="Unassembled WGS sequence"/>
</dbReference>
<name>A0A9N9GKP8_9GLOM</name>
<reference evidence="1" key="1">
    <citation type="submission" date="2021-06" db="EMBL/GenBank/DDBJ databases">
        <authorList>
            <person name="Kallberg Y."/>
            <person name="Tangrot J."/>
            <person name="Rosling A."/>
        </authorList>
    </citation>
    <scope>NUCLEOTIDE SEQUENCE</scope>
    <source>
        <strain evidence="1">AZ414A</strain>
    </source>
</reference>
<feature type="non-terminal residue" evidence="1">
    <location>
        <position position="1"/>
    </location>
</feature>
<dbReference type="AlphaFoldDB" id="A0A9N9GKP8"/>
<protein>
    <submittedName>
        <fullName evidence="1">2528_t:CDS:1</fullName>
    </submittedName>
</protein>
<keyword evidence="2" id="KW-1185">Reference proteome</keyword>
<evidence type="ECO:0000313" key="2">
    <source>
        <dbReference type="Proteomes" id="UP000789706"/>
    </source>
</evidence>
<gene>
    <name evidence="1" type="ORF">DEBURN_LOCUS9879</name>
</gene>
<sequence>GAIAEVAQEFSGKLLAWMDTGDALSEKFFAGLRNWLNKSGGFISVKSGDNTMSDWTHKGVFEYFKDDHRLYDDLPNCSSGVVVFDMDVNRRVIDEWYKCALNKECIAPSGSSRLNHRQDQAIITYLLARRGIYCNVTKEELGVEIHLDKTCKEYNKKYERKYGLDHIV</sequence>
<dbReference type="EMBL" id="CAJVPK010002228">
    <property type="protein sequence ID" value="CAG8608865.1"/>
    <property type="molecule type" value="Genomic_DNA"/>
</dbReference>
<accession>A0A9N9GKP8</accession>